<feature type="compositionally biased region" description="Gly residues" evidence="3">
    <location>
        <begin position="42"/>
        <end position="54"/>
    </location>
</feature>
<dbReference type="PANTHER" id="PTHR30469">
    <property type="entry name" value="MULTIDRUG RESISTANCE PROTEIN MDTA"/>
    <property type="match status" value="1"/>
</dbReference>
<accession>A0ABM9X836</accession>
<dbReference type="RefSeq" id="WP_007117677.1">
    <property type="nucleotide sequence ID" value="NZ_ABID01000001.1"/>
</dbReference>
<feature type="compositionally biased region" description="Low complexity" evidence="3">
    <location>
        <begin position="32"/>
        <end position="41"/>
    </location>
</feature>
<comment type="caution">
    <text evidence="6">The sequence shown here is derived from an EMBL/GenBank/DDBJ whole genome shotgun (WGS) entry which is preliminary data.</text>
</comment>
<dbReference type="Gene3D" id="2.40.420.20">
    <property type="match status" value="1"/>
</dbReference>
<gene>
    <name evidence="6" type="ORF">OIHEL45_02315</name>
</gene>
<dbReference type="SUPFAM" id="SSF111369">
    <property type="entry name" value="HlyD-like secretion proteins"/>
    <property type="match status" value="1"/>
</dbReference>
<dbReference type="Pfam" id="PF25954">
    <property type="entry name" value="Beta-barrel_RND_2"/>
    <property type="match status" value="1"/>
</dbReference>
<dbReference type="Pfam" id="PF25967">
    <property type="entry name" value="RND-MFP_C"/>
    <property type="match status" value="1"/>
</dbReference>
<dbReference type="NCBIfam" id="TIGR01730">
    <property type="entry name" value="RND_mfp"/>
    <property type="match status" value="1"/>
</dbReference>
<dbReference type="InterPro" id="IPR006143">
    <property type="entry name" value="RND_pump_MFP"/>
</dbReference>
<evidence type="ECO:0000259" key="4">
    <source>
        <dbReference type="Pfam" id="PF25954"/>
    </source>
</evidence>
<dbReference type="EMBL" id="ABID01000001">
    <property type="protein sequence ID" value="EDQ05607.1"/>
    <property type="molecule type" value="Genomic_DNA"/>
</dbReference>
<reference evidence="6 7" key="1">
    <citation type="submission" date="2007-11" db="EMBL/GenBank/DDBJ databases">
        <authorList>
            <person name="Wagner-Dobler I."/>
            <person name="Ferriera S."/>
            <person name="Johnson J."/>
            <person name="Kravitz S."/>
            <person name="Beeson K."/>
            <person name="Sutton G."/>
            <person name="Rogers Y.-H."/>
            <person name="Friedman R."/>
            <person name="Frazier M."/>
            <person name="Venter J.C."/>
        </authorList>
    </citation>
    <scope>NUCLEOTIDE SEQUENCE [LARGE SCALE GENOMIC DNA]</scope>
    <source>
        <strain evidence="6 7">HEL-45</strain>
    </source>
</reference>
<feature type="domain" description="Multidrug resistance protein MdtA-like C-terminal permuted SH3" evidence="5">
    <location>
        <begin position="315"/>
        <end position="358"/>
    </location>
</feature>
<organism evidence="6 7">
    <name type="scientific">Sulfitobacter indolifex HEL-45</name>
    <dbReference type="NCBI Taxonomy" id="391624"/>
    <lineage>
        <taxon>Bacteria</taxon>
        <taxon>Pseudomonadati</taxon>
        <taxon>Pseudomonadota</taxon>
        <taxon>Alphaproteobacteria</taxon>
        <taxon>Rhodobacterales</taxon>
        <taxon>Roseobacteraceae</taxon>
        <taxon>Sulfitobacter</taxon>
    </lineage>
</organism>
<sequence length="392" mass="41379">MKRIAELLLGLMAVAAVTYWLFGDRLMPSDGAAATEETGAGTAPGGRQGGGRAGGSRAAMVTMQPVDLSPYALEYQAVGTIESTARVAVVAEASGQVEELLVAPGDRVAADAPLLRLEQRTQTLDLASAKASLTEAQNALERVQRLSSTGSVAVTSVQVQEAQTAANIAQVAVDRAELELDRRIVRAPIEGVVGLMDARLGDYLNANAQITTVSVPEQLKVGFSLPESAVAVLEPGLMVDVLLPSRIGRVFKGQITAIDTEIDTTTRLIDVEAQLQGDVAGLRHGMIANVVLIEEQAAMPAISALSISWSREGASVFVAEEGTVRRVPVTIRHRLDDRVWVDGALAVGDQIVVEGVQKLREGGQVQTLQLARADTEGRAAARQNAQEPTINE</sequence>
<evidence type="ECO:0000256" key="2">
    <source>
        <dbReference type="SAM" id="Coils"/>
    </source>
</evidence>
<dbReference type="Gene3D" id="2.40.30.170">
    <property type="match status" value="1"/>
</dbReference>
<dbReference type="Gene3D" id="1.10.287.470">
    <property type="entry name" value="Helix hairpin bin"/>
    <property type="match status" value="1"/>
</dbReference>
<proteinExistence type="inferred from homology"/>
<dbReference type="InterPro" id="IPR058792">
    <property type="entry name" value="Beta-barrel_RND_2"/>
</dbReference>
<evidence type="ECO:0000313" key="6">
    <source>
        <dbReference type="EMBL" id="EDQ05607.1"/>
    </source>
</evidence>
<dbReference type="Gene3D" id="2.40.50.100">
    <property type="match status" value="1"/>
</dbReference>
<evidence type="ECO:0000256" key="1">
    <source>
        <dbReference type="ARBA" id="ARBA00009477"/>
    </source>
</evidence>
<keyword evidence="2" id="KW-0175">Coiled coil</keyword>
<evidence type="ECO:0000313" key="7">
    <source>
        <dbReference type="Proteomes" id="UP000003257"/>
    </source>
</evidence>
<dbReference type="InterPro" id="IPR058627">
    <property type="entry name" value="MdtA-like_C"/>
</dbReference>
<feature type="domain" description="CusB-like beta-barrel" evidence="4">
    <location>
        <begin position="223"/>
        <end position="294"/>
    </location>
</feature>
<keyword evidence="7" id="KW-1185">Reference proteome</keyword>
<dbReference type="PANTHER" id="PTHR30469:SF36">
    <property type="entry name" value="BLL3903 PROTEIN"/>
    <property type="match status" value="1"/>
</dbReference>
<feature type="region of interest" description="Disordered" evidence="3">
    <location>
        <begin position="32"/>
        <end position="57"/>
    </location>
</feature>
<protein>
    <submittedName>
        <fullName evidence="6">Transport protein</fullName>
    </submittedName>
</protein>
<name>A0ABM9X836_9RHOB</name>
<dbReference type="Proteomes" id="UP000003257">
    <property type="component" value="Unassembled WGS sequence"/>
</dbReference>
<feature type="coiled-coil region" evidence="2">
    <location>
        <begin position="126"/>
        <end position="179"/>
    </location>
</feature>
<evidence type="ECO:0000256" key="3">
    <source>
        <dbReference type="SAM" id="MobiDB-lite"/>
    </source>
</evidence>
<evidence type="ECO:0000259" key="5">
    <source>
        <dbReference type="Pfam" id="PF25967"/>
    </source>
</evidence>
<comment type="similarity">
    <text evidence="1">Belongs to the membrane fusion protein (MFP) (TC 8.A.1) family.</text>
</comment>